<dbReference type="EMBL" id="JBEWLY010000027">
    <property type="protein sequence ID" value="MET1757160.1"/>
    <property type="molecule type" value="Genomic_DNA"/>
</dbReference>
<proteinExistence type="predicted"/>
<evidence type="ECO:0000313" key="2">
    <source>
        <dbReference type="EMBL" id="MET1757160.1"/>
    </source>
</evidence>
<evidence type="ECO:0000259" key="1">
    <source>
        <dbReference type="PROSITE" id="PS51186"/>
    </source>
</evidence>
<dbReference type="Gene3D" id="3.40.630.30">
    <property type="match status" value="1"/>
</dbReference>
<dbReference type="PANTHER" id="PTHR43792">
    <property type="entry name" value="GNAT FAMILY, PUTATIVE (AFU_ORTHOLOGUE AFUA_3G00765)-RELATED-RELATED"/>
    <property type="match status" value="1"/>
</dbReference>
<dbReference type="InterPro" id="IPR000182">
    <property type="entry name" value="GNAT_dom"/>
</dbReference>
<dbReference type="InterPro" id="IPR016181">
    <property type="entry name" value="Acyl_CoA_acyltransferase"/>
</dbReference>
<reference evidence="2 3" key="1">
    <citation type="submission" date="2024-07" db="EMBL/GenBank/DDBJ databases">
        <title>Novosphingobium kalidii RD2P27.</title>
        <authorList>
            <person name="Sun J.-Q."/>
        </authorList>
    </citation>
    <scope>NUCLEOTIDE SEQUENCE [LARGE SCALE GENOMIC DNA]</scope>
    <source>
        <strain evidence="2 3">RD2P27</strain>
    </source>
</reference>
<dbReference type="InterPro" id="IPR051531">
    <property type="entry name" value="N-acetyltransferase"/>
</dbReference>
<protein>
    <submittedName>
        <fullName evidence="2">GNAT family N-acetyltransferase</fullName>
    </submittedName>
</protein>
<sequence>MTVEPLLKTERFDLWRPRGPQDLDGICRLIADEETRRFLGTIEPSRQSQWERLMRNAGSWSLYGYGSFFVRPRGSDEIIGNCGVFHSWRGIEPRMDDQPEGGWVVRRDYWGQGLAREVMDVALAWFGAKHGPKRIVAMIERENVGSQRVAAGLGFTPYAEKLEENGTMLDFYERLPQPQ</sequence>
<gene>
    <name evidence="2" type="ORF">ABVV53_17090</name>
</gene>
<dbReference type="Proteomes" id="UP001548713">
    <property type="component" value="Unassembled WGS sequence"/>
</dbReference>
<dbReference type="SUPFAM" id="SSF55729">
    <property type="entry name" value="Acyl-CoA N-acyltransferases (Nat)"/>
    <property type="match status" value="1"/>
</dbReference>
<accession>A0ABV2D5N1</accession>
<organism evidence="2 3">
    <name type="scientific">Novosphingobium kalidii</name>
    <dbReference type="NCBI Taxonomy" id="3230299"/>
    <lineage>
        <taxon>Bacteria</taxon>
        <taxon>Pseudomonadati</taxon>
        <taxon>Pseudomonadota</taxon>
        <taxon>Alphaproteobacteria</taxon>
        <taxon>Sphingomonadales</taxon>
        <taxon>Sphingomonadaceae</taxon>
        <taxon>Novosphingobium</taxon>
    </lineage>
</organism>
<name>A0ABV2D5N1_9SPHN</name>
<keyword evidence="3" id="KW-1185">Reference proteome</keyword>
<feature type="domain" description="N-acetyltransferase" evidence="1">
    <location>
        <begin position="13"/>
        <end position="178"/>
    </location>
</feature>
<dbReference type="Pfam" id="PF13302">
    <property type="entry name" value="Acetyltransf_3"/>
    <property type="match status" value="1"/>
</dbReference>
<dbReference type="RefSeq" id="WP_353985640.1">
    <property type="nucleotide sequence ID" value="NZ_JBEWLY010000027.1"/>
</dbReference>
<comment type="caution">
    <text evidence="2">The sequence shown here is derived from an EMBL/GenBank/DDBJ whole genome shotgun (WGS) entry which is preliminary data.</text>
</comment>
<dbReference type="PROSITE" id="PS51186">
    <property type="entry name" value="GNAT"/>
    <property type="match status" value="1"/>
</dbReference>
<evidence type="ECO:0000313" key="3">
    <source>
        <dbReference type="Proteomes" id="UP001548713"/>
    </source>
</evidence>
<dbReference type="PANTHER" id="PTHR43792:SF16">
    <property type="entry name" value="N-ACETYLTRANSFERASE DOMAIN-CONTAINING PROTEIN"/>
    <property type="match status" value="1"/>
</dbReference>